<name>A0ABW0N5U9_9BURK</name>
<evidence type="ECO:0000313" key="9">
    <source>
        <dbReference type="EMBL" id="MFC5496036.1"/>
    </source>
</evidence>
<dbReference type="SUPFAM" id="SSF49482">
    <property type="entry name" value="Aromatic compound dioxygenase"/>
    <property type="match status" value="1"/>
</dbReference>
<dbReference type="Pfam" id="PF04444">
    <property type="entry name" value="Dioxygenase_N"/>
    <property type="match status" value="1"/>
</dbReference>
<keyword evidence="6" id="KW-0408">Iron</keyword>
<dbReference type="EMBL" id="JBHSMF010000002">
    <property type="protein sequence ID" value="MFC5496036.1"/>
    <property type="molecule type" value="Genomic_DNA"/>
</dbReference>
<evidence type="ECO:0000256" key="4">
    <source>
        <dbReference type="ARBA" id="ARBA00022964"/>
    </source>
</evidence>
<keyword evidence="4 9" id="KW-0223">Dioxygenase</keyword>
<feature type="domain" description="Catechol dioxygenase N-terminal" evidence="8">
    <location>
        <begin position="22"/>
        <end position="94"/>
    </location>
</feature>
<evidence type="ECO:0000313" key="10">
    <source>
        <dbReference type="Proteomes" id="UP001596037"/>
    </source>
</evidence>
<comment type="cofactor">
    <cofactor evidence="1">
        <name>Fe(3+)</name>
        <dbReference type="ChEBI" id="CHEBI:29034"/>
    </cofactor>
</comment>
<reference evidence="10" key="1">
    <citation type="journal article" date="2019" name="Int. J. Syst. Evol. Microbiol.">
        <title>The Global Catalogue of Microorganisms (GCM) 10K type strain sequencing project: providing services to taxonomists for standard genome sequencing and annotation.</title>
        <authorList>
            <consortium name="The Broad Institute Genomics Platform"/>
            <consortium name="The Broad Institute Genome Sequencing Center for Infectious Disease"/>
            <person name="Wu L."/>
            <person name="Ma J."/>
        </authorList>
    </citation>
    <scope>NUCLEOTIDE SEQUENCE [LARGE SCALE GENOMIC DNA]</scope>
    <source>
        <strain evidence="10">CCUG 57401</strain>
    </source>
</reference>
<sequence>MAQLEAQDMAQAVIDRMADCKDPRFKEVMSALVRHAHAFAREVQLTPDEWMAGIQFLTATGKMCDEKRQEFILLSDTLGISMLVVAIDQARGAAALKDAPPDQRPTEATVQGPFFWPGAPQLELGADIGAGNPGEPAYYYGRVTDTAGRPIGNAVMDVWSGDGEGLYDMQKGPDAGMALRAQFRTDKDGNYRFWSIKPSYYPVPDDGPVGGMLHRMGRHPNRPGHMHMMLNAPGHERLITHIFVSDSPYLDSDAVFGVRDSLVVQFADHPPGKAPDGRVMSKPFSTAKYDFKLVPSAA</sequence>
<proteinExistence type="inferred from homology"/>
<dbReference type="InterPro" id="IPR000627">
    <property type="entry name" value="Intradiol_dOase_C"/>
</dbReference>
<protein>
    <submittedName>
        <fullName evidence="9">Dioxygenase</fullName>
    </submittedName>
</protein>
<evidence type="ECO:0000256" key="3">
    <source>
        <dbReference type="ARBA" id="ARBA00022723"/>
    </source>
</evidence>
<keyword evidence="3" id="KW-0479">Metal-binding</keyword>
<evidence type="ECO:0000259" key="7">
    <source>
        <dbReference type="Pfam" id="PF00775"/>
    </source>
</evidence>
<dbReference type="InterPro" id="IPR007535">
    <property type="entry name" value="Catechol_dOase_N"/>
</dbReference>
<dbReference type="PANTHER" id="PTHR33711">
    <property type="entry name" value="DIOXYGENASE, PUTATIVE (AFU_ORTHOLOGUE AFUA_2G02910)-RELATED"/>
    <property type="match status" value="1"/>
</dbReference>
<feature type="domain" description="Intradiol ring-cleavage dioxygenases" evidence="7">
    <location>
        <begin position="112"/>
        <end position="270"/>
    </location>
</feature>
<comment type="caution">
    <text evidence="9">The sequence shown here is derived from an EMBL/GenBank/DDBJ whole genome shotgun (WGS) entry which is preliminary data.</text>
</comment>
<dbReference type="InterPro" id="IPR050770">
    <property type="entry name" value="Intradiol_RC_Dioxygenase"/>
</dbReference>
<dbReference type="Pfam" id="PF00775">
    <property type="entry name" value="Dioxygenase_C"/>
    <property type="match status" value="1"/>
</dbReference>
<evidence type="ECO:0000256" key="6">
    <source>
        <dbReference type="ARBA" id="ARBA00023004"/>
    </source>
</evidence>
<dbReference type="Gene3D" id="2.60.130.10">
    <property type="entry name" value="Aromatic compound dioxygenase"/>
    <property type="match status" value="1"/>
</dbReference>
<evidence type="ECO:0000256" key="2">
    <source>
        <dbReference type="ARBA" id="ARBA00007825"/>
    </source>
</evidence>
<dbReference type="PANTHER" id="PTHR33711:SF7">
    <property type="entry name" value="INTRADIOL RING-CLEAVAGE DIOXYGENASES DOMAIN-CONTAINING PROTEIN-RELATED"/>
    <property type="match status" value="1"/>
</dbReference>
<dbReference type="RefSeq" id="WP_376848070.1">
    <property type="nucleotide sequence ID" value="NZ_JBHSMF010000002.1"/>
</dbReference>
<evidence type="ECO:0000256" key="5">
    <source>
        <dbReference type="ARBA" id="ARBA00023002"/>
    </source>
</evidence>
<comment type="similarity">
    <text evidence="2">Belongs to the intradiol ring-cleavage dioxygenase family.</text>
</comment>
<evidence type="ECO:0000259" key="8">
    <source>
        <dbReference type="Pfam" id="PF04444"/>
    </source>
</evidence>
<dbReference type="GO" id="GO:0051213">
    <property type="term" value="F:dioxygenase activity"/>
    <property type="evidence" value="ECO:0007669"/>
    <property type="project" value="UniProtKB-KW"/>
</dbReference>
<accession>A0ABW0N5U9</accession>
<keyword evidence="10" id="KW-1185">Reference proteome</keyword>
<keyword evidence="5" id="KW-0560">Oxidoreductase</keyword>
<dbReference type="Proteomes" id="UP001596037">
    <property type="component" value="Unassembled WGS sequence"/>
</dbReference>
<dbReference type="InterPro" id="IPR015889">
    <property type="entry name" value="Intradiol_dOase_core"/>
</dbReference>
<gene>
    <name evidence="9" type="ORF">ACFPOE_00690</name>
</gene>
<evidence type="ECO:0000256" key="1">
    <source>
        <dbReference type="ARBA" id="ARBA00001965"/>
    </source>
</evidence>
<organism evidence="9 10">
    <name type="scientific">Caenimonas terrae</name>
    <dbReference type="NCBI Taxonomy" id="696074"/>
    <lineage>
        <taxon>Bacteria</taxon>
        <taxon>Pseudomonadati</taxon>
        <taxon>Pseudomonadota</taxon>
        <taxon>Betaproteobacteria</taxon>
        <taxon>Burkholderiales</taxon>
        <taxon>Comamonadaceae</taxon>
        <taxon>Caenimonas</taxon>
    </lineage>
</organism>